<feature type="compositionally biased region" description="Low complexity" evidence="1">
    <location>
        <begin position="191"/>
        <end position="210"/>
    </location>
</feature>
<dbReference type="Pfam" id="PF03872">
    <property type="entry name" value="RseA_N"/>
    <property type="match status" value="1"/>
</dbReference>
<dbReference type="RefSeq" id="WP_345294764.1">
    <property type="nucleotide sequence ID" value="NZ_BAABJY010000002.1"/>
</dbReference>
<dbReference type="PANTHER" id="PTHR38104:SF1">
    <property type="entry name" value="ANTI-SIGMA-E FACTOR RSEA"/>
    <property type="match status" value="1"/>
</dbReference>
<reference evidence="4" key="1">
    <citation type="journal article" date="2019" name="Int. J. Syst. Evol. Microbiol.">
        <title>The Global Catalogue of Microorganisms (GCM) 10K type strain sequencing project: providing services to taxonomists for standard genome sequencing and annotation.</title>
        <authorList>
            <consortium name="The Broad Institute Genomics Platform"/>
            <consortium name="The Broad Institute Genome Sequencing Center for Infectious Disease"/>
            <person name="Wu L."/>
            <person name="Ma J."/>
        </authorList>
    </citation>
    <scope>NUCLEOTIDE SEQUENCE [LARGE SCALE GENOMIC DNA]</scope>
    <source>
        <strain evidence="4">JCM 18392</strain>
    </source>
</reference>
<name>A0ABP9DX70_9GAMM</name>
<evidence type="ECO:0000313" key="3">
    <source>
        <dbReference type="EMBL" id="GAA4862782.1"/>
    </source>
</evidence>
<feature type="region of interest" description="Disordered" evidence="1">
    <location>
        <begin position="144"/>
        <end position="166"/>
    </location>
</feature>
<dbReference type="Gene3D" id="1.10.10.880">
    <property type="entry name" value="Anti sigma-E protein RseA, N-terminal domain"/>
    <property type="match status" value="1"/>
</dbReference>
<feature type="region of interest" description="Disordered" evidence="1">
    <location>
        <begin position="187"/>
        <end position="234"/>
    </location>
</feature>
<proteinExistence type="predicted"/>
<dbReference type="PANTHER" id="PTHR38104">
    <property type="match status" value="1"/>
</dbReference>
<evidence type="ECO:0000259" key="2">
    <source>
        <dbReference type="Pfam" id="PF03872"/>
    </source>
</evidence>
<dbReference type="InterPro" id="IPR005572">
    <property type="entry name" value="Anti-sigma_E_RseA_N"/>
</dbReference>
<feature type="region of interest" description="Disordered" evidence="1">
    <location>
        <begin position="293"/>
        <end position="328"/>
    </location>
</feature>
<dbReference type="CDD" id="cd16328">
    <property type="entry name" value="RseA_N"/>
    <property type="match status" value="1"/>
</dbReference>
<feature type="compositionally biased region" description="Polar residues" evidence="1">
    <location>
        <begin position="217"/>
        <end position="228"/>
    </location>
</feature>
<dbReference type="SUPFAM" id="SSF89069">
    <property type="entry name" value="N-terminal, cytoplasmic domain of anti-sigmaE factor RseA"/>
    <property type="match status" value="1"/>
</dbReference>
<dbReference type="EMBL" id="BAABJY010000002">
    <property type="protein sequence ID" value="GAA4862782.1"/>
    <property type="molecule type" value="Genomic_DNA"/>
</dbReference>
<comment type="caution">
    <text evidence="3">The sequence shown here is derived from an EMBL/GenBank/DDBJ whole genome shotgun (WGS) entry which is preliminary data.</text>
</comment>
<sequence>MTTADDMADDIELVPPDRLALHHRQQLSAMLDGELSPDRAKFMLRRLQHDEELAACWERWQVCGDMLRGRGHALLPPDFAQRVARAIAHGGVGAEAPTAAAGRESRLARWGGSAALAASVAVVAFFVARQLPADVAPATDGMPAGLAAEPAGSPPGLPVAETGQPGAPDLGAAAVAGAFAVAEVPRRAVQRSRGQGQRAATRQRQQNAQAPMVAVASQRQAPSTNGANAPSPDAAEAVPAFTHQGDPFAASVATSPRPWPRAILPGLAPVGGGFMVSANPGAQPTMVDTAFAGFEPRLQQVERAERPQDPSDALATEGPGTVPPKDAP</sequence>
<accession>A0ABP9DX70</accession>
<gene>
    <name evidence="3" type="ORF">GCM10023332_13570</name>
</gene>
<evidence type="ECO:0000256" key="1">
    <source>
        <dbReference type="SAM" id="MobiDB-lite"/>
    </source>
</evidence>
<dbReference type="Proteomes" id="UP001501323">
    <property type="component" value="Unassembled WGS sequence"/>
</dbReference>
<keyword evidence="4" id="KW-1185">Reference proteome</keyword>
<evidence type="ECO:0000313" key="4">
    <source>
        <dbReference type="Proteomes" id="UP001501323"/>
    </source>
</evidence>
<dbReference type="InterPro" id="IPR036147">
    <property type="entry name" value="Anti-sigma_E_RseA_N_sf"/>
</dbReference>
<feature type="compositionally biased region" description="Basic and acidic residues" evidence="1">
    <location>
        <begin position="300"/>
        <end position="309"/>
    </location>
</feature>
<feature type="domain" description="Anti sigma-E protein RseA N-terminal" evidence="2">
    <location>
        <begin position="25"/>
        <end position="97"/>
    </location>
</feature>
<dbReference type="InterPro" id="IPR052383">
    <property type="entry name" value="Anti-sigma-E_RseA-like"/>
</dbReference>
<organism evidence="3 4">
    <name type="scientific">Luteimonas vadosa</name>
    <dbReference type="NCBI Taxonomy" id="1165507"/>
    <lineage>
        <taxon>Bacteria</taxon>
        <taxon>Pseudomonadati</taxon>
        <taxon>Pseudomonadota</taxon>
        <taxon>Gammaproteobacteria</taxon>
        <taxon>Lysobacterales</taxon>
        <taxon>Lysobacteraceae</taxon>
        <taxon>Luteimonas</taxon>
    </lineage>
</organism>
<protein>
    <submittedName>
        <fullName evidence="3">Sigma-E factor negative regulatory protein</fullName>
    </submittedName>
</protein>